<dbReference type="eggNOG" id="KOG0017">
    <property type="taxonomic scope" value="Eukaryota"/>
</dbReference>
<keyword evidence="1" id="KW-0507">mRNA processing</keyword>
<proteinExistence type="predicted"/>
<name>A0A0W0FE36_MONRR</name>
<dbReference type="GO" id="GO:0003676">
    <property type="term" value="F:nucleic acid binding"/>
    <property type="evidence" value="ECO:0007669"/>
    <property type="project" value="InterPro"/>
</dbReference>
<evidence type="ECO:0000256" key="1">
    <source>
        <dbReference type="ARBA" id="ARBA00022664"/>
    </source>
</evidence>
<dbReference type="InterPro" id="IPR032567">
    <property type="entry name" value="RTL1-rel"/>
</dbReference>
<dbReference type="EMBL" id="LATX01002065">
    <property type="protein sequence ID" value="KTB34533.1"/>
    <property type="molecule type" value="Genomic_DNA"/>
</dbReference>
<gene>
    <name evidence="5" type="ORF">WG66_12887</name>
</gene>
<sequence length="303" mass="35715">MSGEASSTLKREQKPKTQEEMIISVATAVLEDQKKKEKGTKVAALEPFDGDRKETWRFLTKVEIYIRMHPSEYDTDKKKCLFLLSYLRGKDTQAWKQRNTDLIFNWKTGDEELKWNDLKNAFKKHYLLLDIKANTQLRIKDMKMGERADNYVNKFWVLANESGYDDEALAHIFQKGLPFVLADKILNQPQGRPKDLNEWYEATIRFNEQYKYTKAVQKPRRFQMATNKKKRFEKKETMVNRLEMGRLSGDDRREYMKDGRCFCCATQGHLSQDCPMKNSEKKTEDRGEKKDTERCLCEDPGDV</sequence>
<keyword evidence="2" id="KW-0863">Zinc-finger</keyword>
<dbReference type="SUPFAM" id="SSF57756">
    <property type="entry name" value="Retrovirus zinc finger-like domains"/>
    <property type="match status" value="1"/>
</dbReference>
<feature type="region of interest" description="Disordered" evidence="3">
    <location>
        <begin position="272"/>
        <end position="303"/>
    </location>
</feature>
<accession>A0A0W0FE36</accession>
<keyword evidence="2" id="KW-0862">Zinc</keyword>
<feature type="compositionally biased region" description="Basic and acidic residues" evidence="3">
    <location>
        <begin position="278"/>
        <end position="297"/>
    </location>
</feature>
<protein>
    <recommendedName>
        <fullName evidence="4">CCHC-type domain-containing protein</fullName>
    </recommendedName>
</protein>
<evidence type="ECO:0000313" key="6">
    <source>
        <dbReference type="Proteomes" id="UP000054988"/>
    </source>
</evidence>
<evidence type="ECO:0000313" key="5">
    <source>
        <dbReference type="EMBL" id="KTB34533.1"/>
    </source>
</evidence>
<dbReference type="Proteomes" id="UP000054988">
    <property type="component" value="Unassembled WGS sequence"/>
</dbReference>
<dbReference type="PANTHER" id="PTHR15503">
    <property type="entry name" value="LDOC1 RELATED"/>
    <property type="match status" value="1"/>
</dbReference>
<dbReference type="InterPro" id="IPR005162">
    <property type="entry name" value="Retrotrans_gag_dom"/>
</dbReference>
<dbReference type="Pfam" id="PF03732">
    <property type="entry name" value="Retrotrans_gag"/>
    <property type="match status" value="1"/>
</dbReference>
<comment type="caution">
    <text evidence="5">The sequence shown here is derived from an EMBL/GenBank/DDBJ whole genome shotgun (WGS) entry which is preliminary data.</text>
</comment>
<dbReference type="InterPro" id="IPR001878">
    <property type="entry name" value="Znf_CCHC"/>
</dbReference>
<evidence type="ECO:0000256" key="2">
    <source>
        <dbReference type="PROSITE-ProRule" id="PRU00047"/>
    </source>
</evidence>
<dbReference type="GO" id="GO:0006397">
    <property type="term" value="P:mRNA processing"/>
    <property type="evidence" value="ECO:0007669"/>
    <property type="project" value="UniProtKB-KW"/>
</dbReference>
<dbReference type="PROSITE" id="PS50158">
    <property type="entry name" value="ZF_CCHC"/>
    <property type="match status" value="1"/>
</dbReference>
<evidence type="ECO:0000259" key="4">
    <source>
        <dbReference type="PROSITE" id="PS50158"/>
    </source>
</evidence>
<dbReference type="GO" id="GO:0008270">
    <property type="term" value="F:zinc ion binding"/>
    <property type="evidence" value="ECO:0007669"/>
    <property type="project" value="UniProtKB-KW"/>
</dbReference>
<evidence type="ECO:0000256" key="3">
    <source>
        <dbReference type="SAM" id="MobiDB-lite"/>
    </source>
</evidence>
<keyword evidence="2" id="KW-0479">Metal-binding</keyword>
<dbReference type="InterPro" id="IPR036875">
    <property type="entry name" value="Znf_CCHC_sf"/>
</dbReference>
<feature type="domain" description="CCHC-type" evidence="4">
    <location>
        <begin position="260"/>
        <end position="275"/>
    </location>
</feature>
<organism evidence="5 6">
    <name type="scientific">Moniliophthora roreri</name>
    <name type="common">Frosty pod rot fungus</name>
    <name type="synonym">Monilia roreri</name>
    <dbReference type="NCBI Taxonomy" id="221103"/>
    <lineage>
        <taxon>Eukaryota</taxon>
        <taxon>Fungi</taxon>
        <taxon>Dikarya</taxon>
        <taxon>Basidiomycota</taxon>
        <taxon>Agaricomycotina</taxon>
        <taxon>Agaricomycetes</taxon>
        <taxon>Agaricomycetidae</taxon>
        <taxon>Agaricales</taxon>
        <taxon>Marasmiineae</taxon>
        <taxon>Marasmiaceae</taxon>
        <taxon>Moniliophthora</taxon>
    </lineage>
</organism>
<dbReference type="AlphaFoldDB" id="A0A0W0FE36"/>
<dbReference type="PANTHER" id="PTHR15503:SF22">
    <property type="entry name" value="TRANSPOSON TY3-I GAG POLYPROTEIN"/>
    <property type="match status" value="1"/>
</dbReference>
<dbReference type="Gene3D" id="4.10.60.10">
    <property type="entry name" value="Zinc finger, CCHC-type"/>
    <property type="match status" value="1"/>
</dbReference>
<reference evidence="5 6" key="1">
    <citation type="submission" date="2015-12" db="EMBL/GenBank/DDBJ databases">
        <title>Draft genome sequence of Moniliophthora roreri, the causal agent of frosty pod rot of cacao.</title>
        <authorList>
            <person name="Aime M.C."/>
            <person name="Diaz-Valderrama J.R."/>
            <person name="Kijpornyongpan T."/>
            <person name="Phillips-Mora W."/>
        </authorList>
    </citation>
    <scope>NUCLEOTIDE SEQUENCE [LARGE SCALE GENOMIC DNA]</scope>
    <source>
        <strain evidence="5 6">MCA 2952</strain>
    </source>
</reference>